<dbReference type="EMBL" id="KV417274">
    <property type="protein sequence ID" value="KZO98828.1"/>
    <property type="molecule type" value="Genomic_DNA"/>
</dbReference>
<dbReference type="AlphaFoldDB" id="A0A167PIE8"/>
<evidence type="ECO:0000313" key="2">
    <source>
        <dbReference type="Proteomes" id="UP000076738"/>
    </source>
</evidence>
<keyword evidence="2" id="KW-1185">Reference proteome</keyword>
<reference evidence="1 2" key="1">
    <citation type="journal article" date="2016" name="Mol. Biol. Evol.">
        <title>Comparative Genomics of Early-Diverging Mushroom-Forming Fungi Provides Insights into the Origins of Lignocellulose Decay Capabilities.</title>
        <authorList>
            <person name="Nagy L.G."/>
            <person name="Riley R."/>
            <person name="Tritt A."/>
            <person name="Adam C."/>
            <person name="Daum C."/>
            <person name="Floudas D."/>
            <person name="Sun H."/>
            <person name="Yadav J.S."/>
            <person name="Pangilinan J."/>
            <person name="Larsson K.H."/>
            <person name="Matsuura K."/>
            <person name="Barry K."/>
            <person name="Labutti K."/>
            <person name="Kuo R."/>
            <person name="Ohm R.A."/>
            <person name="Bhattacharya S.S."/>
            <person name="Shirouzu T."/>
            <person name="Yoshinaga Y."/>
            <person name="Martin F.M."/>
            <person name="Grigoriev I.V."/>
            <person name="Hibbett D.S."/>
        </authorList>
    </citation>
    <scope>NUCLEOTIDE SEQUENCE [LARGE SCALE GENOMIC DNA]</scope>
    <source>
        <strain evidence="1 2">TUFC12733</strain>
    </source>
</reference>
<accession>A0A167PIE8</accession>
<dbReference type="Proteomes" id="UP000076738">
    <property type="component" value="Unassembled WGS sequence"/>
</dbReference>
<proteinExistence type="predicted"/>
<sequence>MIRMYSSQECSPCWLAALGGHAVACARLIGCRCSKSKRGSHRNRLGTWPVVGHQRGLTAYLCTSVTAIVGNEGQGIPLDYRRSLERRERGRALRCRRTLSVPLDGILVSLRQTWEQ</sequence>
<name>A0A167PIE8_CALVF</name>
<organism evidence="1 2">
    <name type="scientific">Calocera viscosa (strain TUFC12733)</name>
    <dbReference type="NCBI Taxonomy" id="1330018"/>
    <lineage>
        <taxon>Eukaryota</taxon>
        <taxon>Fungi</taxon>
        <taxon>Dikarya</taxon>
        <taxon>Basidiomycota</taxon>
        <taxon>Agaricomycotina</taxon>
        <taxon>Dacrymycetes</taxon>
        <taxon>Dacrymycetales</taxon>
        <taxon>Dacrymycetaceae</taxon>
        <taxon>Calocera</taxon>
    </lineage>
</organism>
<gene>
    <name evidence="1" type="ORF">CALVIDRAFT_421362</name>
</gene>
<protein>
    <submittedName>
        <fullName evidence="1">Uncharacterized protein</fullName>
    </submittedName>
</protein>
<evidence type="ECO:0000313" key="1">
    <source>
        <dbReference type="EMBL" id="KZO98828.1"/>
    </source>
</evidence>